<dbReference type="Proteomes" id="UP000326437">
    <property type="component" value="Unassembled WGS sequence"/>
</dbReference>
<name>A0A5E6YCU9_PSEFL</name>
<dbReference type="EMBL" id="CABVHO010000002">
    <property type="protein sequence ID" value="VVN51296.1"/>
    <property type="molecule type" value="Genomic_DNA"/>
</dbReference>
<evidence type="ECO:0000313" key="1">
    <source>
        <dbReference type="EMBL" id="VVN51296.1"/>
    </source>
</evidence>
<evidence type="ECO:0000313" key="2">
    <source>
        <dbReference type="Proteomes" id="UP000326437"/>
    </source>
</evidence>
<organism evidence="1 2">
    <name type="scientific">Pseudomonas fluorescens</name>
    <dbReference type="NCBI Taxonomy" id="294"/>
    <lineage>
        <taxon>Bacteria</taxon>
        <taxon>Pseudomonadati</taxon>
        <taxon>Pseudomonadota</taxon>
        <taxon>Gammaproteobacteria</taxon>
        <taxon>Pseudomonadales</taxon>
        <taxon>Pseudomonadaceae</taxon>
        <taxon>Pseudomonas</taxon>
    </lineage>
</organism>
<dbReference type="AlphaFoldDB" id="A0A5E6YCU9"/>
<accession>A0A5E6YCU9</accession>
<protein>
    <submittedName>
        <fullName evidence="1">Uncharacterized protein</fullName>
    </submittedName>
</protein>
<dbReference type="RefSeq" id="WP_150628259.1">
    <property type="nucleotide sequence ID" value="NZ_CABVHO010000002.1"/>
</dbReference>
<sequence>MSDKNKTLSGKNRESTCAAELDSAEKELIELREKINTSGAPPHADYWNQSLYEAEERLRLALACRD</sequence>
<gene>
    <name evidence="1" type="ORF">PS685_00620</name>
</gene>
<proteinExistence type="predicted"/>
<reference evidence="1 2" key="1">
    <citation type="submission" date="2019-09" db="EMBL/GenBank/DDBJ databases">
        <authorList>
            <person name="Chandra G."/>
            <person name="Truman W A."/>
        </authorList>
    </citation>
    <scope>NUCLEOTIDE SEQUENCE [LARGE SCALE GENOMIC DNA]</scope>
    <source>
        <strain evidence="1">PS685</strain>
    </source>
</reference>